<comment type="similarity">
    <text evidence="3">Belongs to the peptidase C19 family.</text>
</comment>
<dbReference type="AlphaFoldDB" id="A0A0B2SI31"/>
<dbReference type="Gene3D" id="3.30.40.10">
    <property type="entry name" value="Zinc/RING finger domain, C3HC4 (zinc finger)"/>
    <property type="match status" value="1"/>
</dbReference>
<dbReference type="FunFam" id="3.30.40.10:FF:000584">
    <property type="entry name" value="Ubiquitinyl hydrolase 1"/>
    <property type="match status" value="1"/>
</dbReference>
<dbReference type="GO" id="GO:0070461">
    <property type="term" value="C:SAGA-type complex"/>
    <property type="evidence" value="ECO:0007669"/>
    <property type="project" value="UniProtKB-ARBA"/>
</dbReference>
<evidence type="ECO:0000256" key="10">
    <source>
        <dbReference type="ARBA" id="ARBA00022807"/>
    </source>
</evidence>
<evidence type="ECO:0000256" key="13">
    <source>
        <dbReference type="PROSITE-ProRule" id="PRU00502"/>
    </source>
</evidence>
<dbReference type="InterPro" id="IPR050185">
    <property type="entry name" value="Ub_carboxyl-term_hydrolase"/>
</dbReference>
<evidence type="ECO:0000256" key="9">
    <source>
        <dbReference type="ARBA" id="ARBA00022801"/>
    </source>
</evidence>
<evidence type="ECO:0000259" key="14">
    <source>
        <dbReference type="PROSITE" id="PS50235"/>
    </source>
</evidence>
<dbReference type="PANTHER" id="PTHR21646:SF49">
    <property type="entry name" value="UBIQUITIN C-TERMINAL HYDROLASE 22"/>
    <property type="match status" value="1"/>
</dbReference>
<dbReference type="InterPro" id="IPR013083">
    <property type="entry name" value="Znf_RING/FYVE/PHD"/>
</dbReference>
<comment type="subcellular location">
    <subcellularLocation>
        <location evidence="2">Nucleus</location>
    </subcellularLocation>
</comment>
<dbReference type="GO" id="GO:0006508">
    <property type="term" value="P:proteolysis"/>
    <property type="evidence" value="ECO:0007669"/>
    <property type="project" value="UniProtKB-KW"/>
</dbReference>
<evidence type="ECO:0000256" key="7">
    <source>
        <dbReference type="ARBA" id="ARBA00022771"/>
    </source>
</evidence>
<evidence type="ECO:0000256" key="2">
    <source>
        <dbReference type="ARBA" id="ARBA00004123"/>
    </source>
</evidence>
<keyword evidence="6" id="KW-0479">Metal-binding</keyword>
<name>A0A0B2SI31_GLYSO</name>
<dbReference type="EC" id="3.4.19.12" evidence="4"/>
<evidence type="ECO:0000256" key="11">
    <source>
        <dbReference type="ARBA" id="ARBA00022833"/>
    </source>
</evidence>
<evidence type="ECO:0000256" key="12">
    <source>
        <dbReference type="ARBA" id="ARBA00023242"/>
    </source>
</evidence>
<dbReference type="GO" id="GO:0016579">
    <property type="term" value="P:protein deubiquitination"/>
    <property type="evidence" value="ECO:0007669"/>
    <property type="project" value="InterPro"/>
</dbReference>
<evidence type="ECO:0000259" key="15">
    <source>
        <dbReference type="PROSITE" id="PS50271"/>
    </source>
</evidence>
<dbReference type="InterPro" id="IPR018200">
    <property type="entry name" value="USP_CS"/>
</dbReference>
<evidence type="ECO:0000313" key="16">
    <source>
        <dbReference type="EMBL" id="KHN46356.1"/>
    </source>
</evidence>
<keyword evidence="5" id="KW-0645">Protease</keyword>
<organism evidence="16">
    <name type="scientific">Glycine soja</name>
    <name type="common">Wild soybean</name>
    <dbReference type="NCBI Taxonomy" id="3848"/>
    <lineage>
        <taxon>Eukaryota</taxon>
        <taxon>Viridiplantae</taxon>
        <taxon>Streptophyta</taxon>
        <taxon>Embryophyta</taxon>
        <taxon>Tracheophyta</taxon>
        <taxon>Spermatophyta</taxon>
        <taxon>Magnoliopsida</taxon>
        <taxon>eudicotyledons</taxon>
        <taxon>Gunneridae</taxon>
        <taxon>Pentapetalae</taxon>
        <taxon>rosids</taxon>
        <taxon>fabids</taxon>
        <taxon>Fabales</taxon>
        <taxon>Fabaceae</taxon>
        <taxon>Papilionoideae</taxon>
        <taxon>50 kb inversion clade</taxon>
        <taxon>NPAAA clade</taxon>
        <taxon>indigoferoid/millettioid clade</taxon>
        <taxon>Phaseoleae</taxon>
        <taxon>Glycine</taxon>
        <taxon>Glycine subgen. Soja</taxon>
    </lineage>
</organism>
<dbReference type="InterPro" id="IPR038765">
    <property type="entry name" value="Papain-like_cys_pep_sf"/>
</dbReference>
<feature type="domain" description="USP" evidence="14">
    <location>
        <begin position="181"/>
        <end position="526"/>
    </location>
</feature>
<dbReference type="GO" id="GO:0005634">
    <property type="term" value="C:nucleus"/>
    <property type="evidence" value="ECO:0007669"/>
    <property type="project" value="UniProtKB-SubCell"/>
</dbReference>
<dbReference type="SUPFAM" id="SSF57850">
    <property type="entry name" value="RING/U-box"/>
    <property type="match status" value="1"/>
</dbReference>
<dbReference type="PROSITE" id="PS50235">
    <property type="entry name" value="USP_3"/>
    <property type="match status" value="1"/>
</dbReference>
<dbReference type="Pfam" id="PF02148">
    <property type="entry name" value="zf-UBP"/>
    <property type="match status" value="1"/>
</dbReference>
<dbReference type="PANTHER" id="PTHR21646">
    <property type="entry name" value="UBIQUITIN CARBOXYL-TERMINAL HYDROLASE"/>
    <property type="match status" value="1"/>
</dbReference>
<evidence type="ECO:0000256" key="3">
    <source>
        <dbReference type="ARBA" id="ARBA00009085"/>
    </source>
</evidence>
<evidence type="ECO:0000256" key="6">
    <source>
        <dbReference type="ARBA" id="ARBA00022723"/>
    </source>
</evidence>
<dbReference type="Gene3D" id="3.90.70.10">
    <property type="entry name" value="Cysteine proteinases"/>
    <property type="match status" value="1"/>
</dbReference>
<dbReference type="Pfam" id="PF00443">
    <property type="entry name" value="UCH"/>
    <property type="match status" value="1"/>
</dbReference>
<keyword evidence="12" id="KW-0539">Nucleus</keyword>
<keyword evidence="8" id="KW-0833">Ubl conjugation pathway</keyword>
<dbReference type="InterPro" id="IPR001394">
    <property type="entry name" value="Peptidase_C19_UCH"/>
</dbReference>
<accession>A0A0B2SI31</accession>
<evidence type="ECO:0000256" key="8">
    <source>
        <dbReference type="ARBA" id="ARBA00022786"/>
    </source>
</evidence>
<keyword evidence="10" id="KW-0788">Thiol protease</keyword>
<dbReference type="GO" id="GO:0008270">
    <property type="term" value="F:zinc ion binding"/>
    <property type="evidence" value="ECO:0007669"/>
    <property type="project" value="UniProtKB-KW"/>
</dbReference>
<feature type="domain" description="UBP-type" evidence="15">
    <location>
        <begin position="37"/>
        <end position="131"/>
    </location>
</feature>
<keyword evidence="11" id="KW-0862">Zinc</keyword>
<gene>
    <name evidence="16" type="ORF">glysoja_036434</name>
</gene>
<dbReference type="EMBL" id="KN641289">
    <property type="protein sequence ID" value="KHN46356.1"/>
    <property type="molecule type" value="Genomic_DNA"/>
</dbReference>
<keyword evidence="7 13" id="KW-0863">Zinc-finger</keyword>
<evidence type="ECO:0000256" key="1">
    <source>
        <dbReference type="ARBA" id="ARBA00000707"/>
    </source>
</evidence>
<sequence>MLLRNPSLYTNPEPCQHLAEYKLKHGFDGYKAIQKLLVISPIGKASVKKPNTKVPRCGFCNGCEGRFYLCLICSSFSCLDHTLLHPQSETGHAVFVDIERAELFCGVCRDQLYDPDFDQVVMSKHSLGVASGVTGNESIGQRLIKRRRLASGVVGLDLQKSKCRVSTKDLREKSCYPVGLRGLNNLGSTCFMNSVLQVLLNAPPFRDYFLSGGHRLEACHHRRTADLMCCLLCDVNAIFSAAYSGDRSPYSPAQFLYSWWQHSANLACYEQQDAHEFFISMLDAIHEKEGKTRNGSKGNGDCQCIAHKVFYGLLRSDVTCMACGFTSTTYDPCVDISLNLDTNVSSTEKGKKLTKQNEDGSMSTLFGCLDLFTRPEKLGSDQKLYCRNCRERQDSLKQMSIRKLPLVLSLHVKRFEHSFVKKSSRKIDRYLHFPFSLDMSPYLSSSILRARYGNRIFNFGGDQSDMFSEFEIFAVVTHSGTLESGHYVSFVRLRNQWYRCDDAWITVVDEATVRASQCYMIFYVQKLQHNKANEDPSHVPNSPGRELFLPIAGFC</sequence>
<evidence type="ECO:0000256" key="4">
    <source>
        <dbReference type="ARBA" id="ARBA00012759"/>
    </source>
</evidence>
<dbReference type="GO" id="GO:0004843">
    <property type="term" value="F:cysteine-type deubiquitinase activity"/>
    <property type="evidence" value="ECO:0007669"/>
    <property type="project" value="UniProtKB-EC"/>
</dbReference>
<dbReference type="FunFam" id="3.90.70.10:FF:000089">
    <property type="entry name" value="Ubiquitinyl hydrolase 1"/>
    <property type="match status" value="1"/>
</dbReference>
<evidence type="ECO:0000256" key="5">
    <source>
        <dbReference type="ARBA" id="ARBA00022670"/>
    </source>
</evidence>
<comment type="catalytic activity">
    <reaction evidence="1">
        <text>Thiol-dependent hydrolysis of ester, thioester, amide, peptide and isopeptide bonds formed by the C-terminal Gly of ubiquitin (a 76-residue protein attached to proteins as an intracellular targeting signal).</text>
        <dbReference type="EC" id="3.4.19.12"/>
    </reaction>
</comment>
<keyword evidence="9 16" id="KW-0378">Hydrolase</keyword>
<dbReference type="Proteomes" id="UP000053555">
    <property type="component" value="Unassembled WGS sequence"/>
</dbReference>
<dbReference type="SUPFAM" id="SSF54001">
    <property type="entry name" value="Cysteine proteinases"/>
    <property type="match status" value="1"/>
</dbReference>
<reference evidence="16" key="1">
    <citation type="submission" date="2014-07" db="EMBL/GenBank/DDBJ databases">
        <title>Identification of a novel salt tolerance gene in wild soybean by whole-genome sequencing.</title>
        <authorList>
            <person name="Lam H.-M."/>
            <person name="Qi X."/>
            <person name="Li M.-W."/>
            <person name="Liu X."/>
            <person name="Xie M."/>
            <person name="Ni M."/>
            <person name="Xu X."/>
        </authorList>
    </citation>
    <scope>NUCLEOTIDE SEQUENCE [LARGE SCALE GENOMIC DNA]</scope>
    <source>
        <tissue evidence="16">Root</tissue>
    </source>
</reference>
<dbReference type="PROSITE" id="PS50271">
    <property type="entry name" value="ZF_UBP"/>
    <property type="match status" value="1"/>
</dbReference>
<proteinExistence type="inferred from homology"/>
<dbReference type="InterPro" id="IPR001607">
    <property type="entry name" value="Znf_UBP"/>
</dbReference>
<protein>
    <recommendedName>
        <fullName evidence="4">ubiquitinyl hydrolase 1</fullName>
        <ecNumber evidence="4">3.4.19.12</ecNumber>
    </recommendedName>
</protein>
<dbReference type="PROSITE" id="PS00972">
    <property type="entry name" value="USP_1"/>
    <property type="match status" value="1"/>
</dbReference>
<dbReference type="InterPro" id="IPR028889">
    <property type="entry name" value="USP"/>
</dbReference>